<dbReference type="GO" id="GO:0000976">
    <property type="term" value="F:transcription cis-regulatory region binding"/>
    <property type="evidence" value="ECO:0007669"/>
    <property type="project" value="TreeGrafter"/>
</dbReference>
<dbReference type="InterPro" id="IPR044823">
    <property type="entry name" value="ASIL1/2-like"/>
</dbReference>
<name>A0AAW1HMC8_SAPOF</name>
<comment type="caution">
    <text evidence="3">The sequence shown here is derived from an EMBL/GenBank/DDBJ whole genome shotgun (WGS) entry which is preliminary data.</text>
</comment>
<reference evidence="3" key="1">
    <citation type="submission" date="2024-03" db="EMBL/GenBank/DDBJ databases">
        <title>WGS assembly of Saponaria officinalis var. Norfolk2.</title>
        <authorList>
            <person name="Jenkins J."/>
            <person name="Shu S."/>
            <person name="Grimwood J."/>
            <person name="Barry K."/>
            <person name="Goodstein D."/>
            <person name="Schmutz J."/>
            <person name="Leebens-Mack J."/>
            <person name="Osbourn A."/>
        </authorList>
    </citation>
    <scope>NUCLEOTIDE SEQUENCE [LARGE SCALE GENOMIC DNA]</scope>
    <source>
        <strain evidence="3">JIC</strain>
    </source>
</reference>
<organism evidence="3 4">
    <name type="scientific">Saponaria officinalis</name>
    <name type="common">Common soapwort</name>
    <name type="synonym">Lychnis saponaria</name>
    <dbReference type="NCBI Taxonomy" id="3572"/>
    <lineage>
        <taxon>Eukaryota</taxon>
        <taxon>Viridiplantae</taxon>
        <taxon>Streptophyta</taxon>
        <taxon>Embryophyta</taxon>
        <taxon>Tracheophyta</taxon>
        <taxon>Spermatophyta</taxon>
        <taxon>Magnoliopsida</taxon>
        <taxon>eudicotyledons</taxon>
        <taxon>Gunneridae</taxon>
        <taxon>Pentapetalae</taxon>
        <taxon>Caryophyllales</taxon>
        <taxon>Caryophyllaceae</taxon>
        <taxon>Caryophylleae</taxon>
        <taxon>Saponaria</taxon>
    </lineage>
</organism>
<accession>A0AAW1HMC8</accession>
<proteinExistence type="predicted"/>
<gene>
    <name evidence="3" type="ORF">RND81_11G112700</name>
</gene>
<dbReference type="EMBL" id="JBDFQZ010000011">
    <property type="protein sequence ID" value="KAK9676964.1"/>
    <property type="molecule type" value="Genomic_DNA"/>
</dbReference>
<keyword evidence="4" id="KW-1185">Reference proteome</keyword>
<dbReference type="PROSITE" id="PS50090">
    <property type="entry name" value="MYB_LIKE"/>
    <property type="match status" value="1"/>
</dbReference>
<dbReference type="Pfam" id="PF13837">
    <property type="entry name" value="Myb_DNA-bind_4"/>
    <property type="match status" value="1"/>
</dbReference>
<dbReference type="GO" id="GO:0005634">
    <property type="term" value="C:nucleus"/>
    <property type="evidence" value="ECO:0007669"/>
    <property type="project" value="TreeGrafter"/>
</dbReference>
<dbReference type="AlphaFoldDB" id="A0AAW1HMC8"/>
<dbReference type="InterPro" id="IPR044822">
    <property type="entry name" value="Myb_DNA-bind_4"/>
</dbReference>
<evidence type="ECO:0000259" key="2">
    <source>
        <dbReference type="PROSITE" id="PS50090"/>
    </source>
</evidence>
<evidence type="ECO:0000256" key="1">
    <source>
        <dbReference type="SAM" id="MobiDB-lite"/>
    </source>
</evidence>
<feature type="domain" description="Myb-like" evidence="2">
    <location>
        <begin position="45"/>
        <end position="102"/>
    </location>
</feature>
<dbReference type="InterPro" id="IPR001005">
    <property type="entry name" value="SANT/Myb"/>
</dbReference>
<dbReference type="PANTHER" id="PTHR31307">
    <property type="entry name" value="TRIHELIX TRANSCRIPTION FACTOR ASIL2"/>
    <property type="match status" value="1"/>
</dbReference>
<evidence type="ECO:0000313" key="3">
    <source>
        <dbReference type="EMBL" id="KAK9676964.1"/>
    </source>
</evidence>
<protein>
    <recommendedName>
        <fullName evidence="2">Myb-like domain-containing protein</fullName>
    </recommendedName>
</protein>
<evidence type="ECO:0000313" key="4">
    <source>
        <dbReference type="Proteomes" id="UP001443914"/>
    </source>
</evidence>
<feature type="region of interest" description="Disordered" evidence="1">
    <location>
        <begin position="136"/>
        <end position="155"/>
    </location>
</feature>
<dbReference type="PANTHER" id="PTHR31307:SF50">
    <property type="entry name" value="SEQUENCE-SPECIFIC DNA BINDING TRANSCRIPTION FACTOR"/>
    <property type="match status" value="1"/>
</dbReference>
<sequence>MSPATPSTAAVAVAAATAITDNETKRRHQPPQYRHMPATFREDCWSEDETHALIDAWGALHLSLNRGSLRQHQWSDVAAAVNSASCRNRTGVQCKNRMDTLKKRYKIEKAKLAGDDRYVSPWPFFFRLDFLISGNKTSPSNSKSPSPSPVVETPSVASALRRWPVKRRSALRTRPARWLTEERKSDDTEVGGDGGAWRMLAEAIKRVGEVYERVESMKQQQLIELEKHRLQFAMDLEYQRINFFMDTQLHLLSSFKRSKLDHDHPHIGDHSFLLSCFNGLF</sequence>
<dbReference type="Gene3D" id="1.10.10.60">
    <property type="entry name" value="Homeodomain-like"/>
    <property type="match status" value="1"/>
</dbReference>
<dbReference type="Proteomes" id="UP001443914">
    <property type="component" value="Unassembled WGS sequence"/>
</dbReference>